<dbReference type="Gene3D" id="3.40.50.1820">
    <property type="entry name" value="alpha/beta hydrolase"/>
    <property type="match status" value="1"/>
</dbReference>
<accession>A0A6G9ZFL1</accession>
<evidence type="ECO:0000313" key="11">
    <source>
        <dbReference type="EMBL" id="QIS24419.1"/>
    </source>
</evidence>
<keyword evidence="5 8" id="KW-0963">Cytoplasm</keyword>
<dbReference type="GO" id="GO:0004177">
    <property type="term" value="F:aminopeptidase activity"/>
    <property type="evidence" value="ECO:0007669"/>
    <property type="project" value="UniProtKB-UniRule"/>
</dbReference>
<dbReference type="InterPro" id="IPR005944">
    <property type="entry name" value="Pro_iminopeptidase"/>
</dbReference>
<dbReference type="Proteomes" id="UP000500953">
    <property type="component" value="Chromosome"/>
</dbReference>
<evidence type="ECO:0000313" key="12">
    <source>
        <dbReference type="Proteomes" id="UP000500953"/>
    </source>
</evidence>
<dbReference type="InterPro" id="IPR002410">
    <property type="entry name" value="Peptidase_S33"/>
</dbReference>
<feature type="active site" description="Nucleophile" evidence="9">
    <location>
        <position position="113"/>
    </location>
</feature>
<dbReference type="GO" id="GO:0005737">
    <property type="term" value="C:cytoplasm"/>
    <property type="evidence" value="ECO:0007669"/>
    <property type="project" value="UniProtKB-SubCell"/>
</dbReference>
<evidence type="ECO:0000256" key="2">
    <source>
        <dbReference type="ARBA" id="ARBA00004496"/>
    </source>
</evidence>
<keyword evidence="4 8" id="KW-0031">Aminopeptidase</keyword>
<dbReference type="InterPro" id="IPR029058">
    <property type="entry name" value="AB_hydrolase_fold"/>
</dbReference>
<feature type="active site" description="Proton donor" evidence="9">
    <location>
        <position position="301"/>
    </location>
</feature>
<comment type="similarity">
    <text evidence="3 8">Belongs to the peptidase S33 family.</text>
</comment>
<dbReference type="PIRSF" id="PIRSF006431">
    <property type="entry name" value="Pept_S33"/>
    <property type="match status" value="1"/>
</dbReference>
<comment type="catalytic activity">
    <reaction evidence="1 8">
        <text>Release of N-terminal proline from a peptide.</text>
        <dbReference type="EC" id="3.4.11.5"/>
    </reaction>
</comment>
<evidence type="ECO:0000256" key="7">
    <source>
        <dbReference type="ARBA" id="ARBA00022801"/>
    </source>
</evidence>
<comment type="subcellular location">
    <subcellularLocation>
        <location evidence="2 8">Cytoplasm</location>
    </subcellularLocation>
</comment>
<dbReference type="GO" id="GO:0006508">
    <property type="term" value="P:proteolysis"/>
    <property type="evidence" value="ECO:0007669"/>
    <property type="project" value="UniProtKB-KW"/>
</dbReference>
<dbReference type="Pfam" id="PF00561">
    <property type="entry name" value="Abhydrolase_1"/>
    <property type="match status" value="1"/>
</dbReference>
<dbReference type="PANTHER" id="PTHR43722">
    <property type="entry name" value="PROLINE IMINOPEPTIDASE"/>
    <property type="match status" value="1"/>
</dbReference>
<dbReference type="InterPro" id="IPR000073">
    <property type="entry name" value="AB_hydrolase_1"/>
</dbReference>
<dbReference type="AlphaFoldDB" id="A0A6G9ZFL1"/>
<evidence type="ECO:0000256" key="4">
    <source>
        <dbReference type="ARBA" id="ARBA00022438"/>
    </source>
</evidence>
<feature type="domain" description="AB hydrolase-1" evidence="10">
    <location>
        <begin position="35"/>
        <end position="301"/>
    </location>
</feature>
<organism evidence="11 12">
    <name type="scientific">Nocardia terpenica</name>
    <dbReference type="NCBI Taxonomy" id="455432"/>
    <lineage>
        <taxon>Bacteria</taxon>
        <taxon>Bacillati</taxon>
        <taxon>Actinomycetota</taxon>
        <taxon>Actinomycetes</taxon>
        <taxon>Mycobacteriales</taxon>
        <taxon>Nocardiaceae</taxon>
        <taxon>Nocardia</taxon>
    </lineage>
</organism>
<evidence type="ECO:0000256" key="8">
    <source>
        <dbReference type="PIRNR" id="PIRNR006431"/>
    </source>
</evidence>
<feature type="active site" evidence="9">
    <location>
        <position position="273"/>
    </location>
</feature>
<keyword evidence="6 8" id="KW-0645">Protease</keyword>
<evidence type="ECO:0000256" key="1">
    <source>
        <dbReference type="ARBA" id="ARBA00001585"/>
    </source>
</evidence>
<dbReference type="PRINTS" id="PR00111">
    <property type="entry name" value="ABHYDROLASE"/>
</dbReference>
<dbReference type="EMBL" id="CP046173">
    <property type="protein sequence ID" value="QIS24419.1"/>
    <property type="molecule type" value="Genomic_DNA"/>
</dbReference>
<evidence type="ECO:0000259" key="10">
    <source>
        <dbReference type="Pfam" id="PF00561"/>
    </source>
</evidence>
<dbReference type="EC" id="3.4.11.5" evidence="8"/>
<dbReference type="RefSeq" id="WP_167491702.1">
    <property type="nucleotide sequence ID" value="NZ_CP046173.1"/>
</dbReference>
<reference evidence="11 12" key="1">
    <citation type="journal article" date="2019" name="ACS Chem. Biol.">
        <title>Identification and Mobilization of a Cryptic Antibiotic Biosynthesis Gene Locus from a Human-Pathogenic Nocardia Isolate.</title>
        <authorList>
            <person name="Herisse M."/>
            <person name="Ishida K."/>
            <person name="Porter J.L."/>
            <person name="Howden B."/>
            <person name="Hertweck C."/>
            <person name="Stinear T.P."/>
            <person name="Pidot S.J."/>
        </authorList>
    </citation>
    <scope>NUCLEOTIDE SEQUENCE [LARGE SCALE GENOMIC DNA]</scope>
    <source>
        <strain evidence="11 12">AUSMDU00012715</strain>
    </source>
</reference>
<dbReference type="PANTHER" id="PTHR43722:SF1">
    <property type="entry name" value="PROLINE IMINOPEPTIDASE"/>
    <property type="match status" value="1"/>
</dbReference>
<evidence type="ECO:0000256" key="5">
    <source>
        <dbReference type="ARBA" id="ARBA00022490"/>
    </source>
</evidence>
<gene>
    <name evidence="11" type="ORF">F6W96_24300</name>
</gene>
<dbReference type="SUPFAM" id="SSF53474">
    <property type="entry name" value="alpha/beta-Hydrolases"/>
    <property type="match status" value="1"/>
</dbReference>
<evidence type="ECO:0000256" key="9">
    <source>
        <dbReference type="PIRSR" id="PIRSR006431-1"/>
    </source>
</evidence>
<evidence type="ECO:0000256" key="6">
    <source>
        <dbReference type="ARBA" id="ARBA00022670"/>
    </source>
</evidence>
<evidence type="ECO:0000256" key="3">
    <source>
        <dbReference type="ARBA" id="ARBA00010088"/>
    </source>
</evidence>
<protein>
    <recommendedName>
        <fullName evidence="8">Proline iminopeptidase</fullName>
        <shortName evidence="8">PIP</shortName>
        <ecNumber evidence="8">3.4.11.5</ecNumber>
    </recommendedName>
    <alternativeName>
        <fullName evidence="8">Prolyl aminopeptidase</fullName>
    </alternativeName>
</protein>
<name>A0A6G9ZFL1_9NOCA</name>
<dbReference type="PRINTS" id="PR00793">
    <property type="entry name" value="PROAMNOPTASE"/>
</dbReference>
<keyword evidence="7 8" id="KW-0378">Hydrolase</keyword>
<proteinExistence type="inferred from homology"/>
<sequence>MVDNGDVRDAGLLAVGDGHGIYWEESGSPDGIPAVYLHGGPGGGLGIGGYRNKFAPTRFRVIGFDQRGCGRSTPRATAAGYDLGQNTTAHLIEDMERLREYLQVDRWLVNGASWGTTLALAYAQAHPERVHGIVLVAVTTTDRFAVDWITETVGAVYPEAWDRLATHAEQAGIGYRRGHGRLIEAYAQLMTHGNPAIRSAASRAWVEWEDHHISIGTGGVQRNPRWEDDEFRELFATLVTHYWAHDGFLAPPILERMDRLHGIPGTLIHGRHDVSSPATIAWQLHRAWPGSEFILEEGEGHGGTAMVEAWRAANTRHADRIDTEPNIRQ</sequence>